<reference evidence="5 6" key="1">
    <citation type="journal article" date="2022" name="G3 (Bethesda)">
        <title>Whole-genome sequence and methylome profiling of the almond [Prunus dulcis (Mill.) D.A. Webb] cultivar 'Nonpareil'.</title>
        <authorList>
            <person name="D'Amico-Willman K.M."/>
            <person name="Ouma W.Z."/>
            <person name="Meulia T."/>
            <person name="Sideli G.M."/>
            <person name="Gradziel T.M."/>
            <person name="Fresnedo-Ramirez J."/>
        </authorList>
    </citation>
    <scope>NUCLEOTIDE SEQUENCE [LARGE SCALE GENOMIC DNA]</scope>
    <source>
        <strain evidence="5">Clone GOH B32 T37-40</strain>
    </source>
</reference>
<dbReference type="GO" id="GO:0008168">
    <property type="term" value="F:methyltransferase activity"/>
    <property type="evidence" value="ECO:0007669"/>
    <property type="project" value="UniProtKB-KW"/>
</dbReference>
<organism evidence="5 6">
    <name type="scientific">Prunus dulcis</name>
    <name type="common">Almond</name>
    <name type="synonym">Amygdalus dulcis</name>
    <dbReference type="NCBI Taxonomy" id="3755"/>
    <lineage>
        <taxon>Eukaryota</taxon>
        <taxon>Viridiplantae</taxon>
        <taxon>Streptophyta</taxon>
        <taxon>Embryophyta</taxon>
        <taxon>Tracheophyta</taxon>
        <taxon>Spermatophyta</taxon>
        <taxon>Magnoliopsida</taxon>
        <taxon>eudicotyledons</taxon>
        <taxon>Gunneridae</taxon>
        <taxon>Pentapetalae</taxon>
        <taxon>rosids</taxon>
        <taxon>fabids</taxon>
        <taxon>Rosales</taxon>
        <taxon>Rosaceae</taxon>
        <taxon>Amygdaloideae</taxon>
        <taxon>Amygdaleae</taxon>
        <taxon>Prunus</taxon>
    </lineage>
</organism>
<evidence type="ECO:0000256" key="1">
    <source>
        <dbReference type="ARBA" id="ARBA00022603"/>
    </source>
</evidence>
<name>A0AAD4VVA2_PRUDU</name>
<dbReference type="Pfam" id="PF03492">
    <property type="entry name" value="Methyltransf_7"/>
    <property type="match status" value="1"/>
</dbReference>
<dbReference type="InterPro" id="IPR042086">
    <property type="entry name" value="MeTrfase_capping"/>
</dbReference>
<dbReference type="Gene3D" id="1.10.1200.270">
    <property type="entry name" value="Methyltransferase, alpha-helical capping domain"/>
    <property type="match status" value="1"/>
</dbReference>
<dbReference type="SUPFAM" id="SSF53335">
    <property type="entry name" value="S-adenosyl-L-methionine-dependent methyltransferases"/>
    <property type="match status" value="1"/>
</dbReference>
<dbReference type="PANTHER" id="PTHR31009">
    <property type="entry name" value="S-ADENOSYL-L-METHIONINE:CARBOXYL METHYLTRANSFERASE FAMILY PROTEIN"/>
    <property type="match status" value="1"/>
</dbReference>
<dbReference type="Gene3D" id="3.40.50.150">
    <property type="entry name" value="Vaccinia Virus protein VP39"/>
    <property type="match status" value="1"/>
</dbReference>
<dbReference type="AlphaFoldDB" id="A0AAD4VVA2"/>
<keyword evidence="2" id="KW-0808">Transferase</keyword>
<dbReference type="InterPro" id="IPR005299">
    <property type="entry name" value="MeTrfase_7"/>
</dbReference>
<sequence>MAPAEETSKFCEAYPMKGGDGPNSYANNSTYQRGVVDAAKELLSKAIAEKLDIDILLSSNSFQIADLGCSVGPNTFFAVQNIVEAAKFKFQSQGQDSQVPEFQVFFNDHTPNDFNMLFKSLPQNRRYYAVGVPGSFYGRIFPNASIHFVHSSYAIQWLSSVPKVVVDKTSPAWNKGRIHYLNSPEEVARAYEAQYTEDMECFLHARAQEIVYGGLMVLTVPGRPNGSSHSHSSINMSFQLLGSALMDLARKGGVSEEKVDSFNIPIYCMSSQELEAAVERNGSFSIESMENLPHVSVDDTVSKSQLFAAHMRAGMEGLVKQKFGEEILDELFDLFRKKFEEAPFFFETGKTISFLCVLRRKGNGLCLYHN</sequence>
<proteinExistence type="predicted"/>
<keyword evidence="6" id="KW-1185">Reference proteome</keyword>
<dbReference type="InterPro" id="IPR029063">
    <property type="entry name" value="SAM-dependent_MTases_sf"/>
</dbReference>
<keyword evidence="3" id="KW-0479">Metal-binding</keyword>
<dbReference type="GO" id="GO:0032259">
    <property type="term" value="P:methylation"/>
    <property type="evidence" value="ECO:0007669"/>
    <property type="project" value="UniProtKB-KW"/>
</dbReference>
<evidence type="ECO:0000256" key="3">
    <source>
        <dbReference type="ARBA" id="ARBA00022723"/>
    </source>
</evidence>
<accession>A0AAD4VVA2</accession>
<evidence type="ECO:0008006" key="7">
    <source>
        <dbReference type="Google" id="ProtNLM"/>
    </source>
</evidence>
<dbReference type="GO" id="GO:0046872">
    <property type="term" value="F:metal ion binding"/>
    <property type="evidence" value="ECO:0007669"/>
    <property type="project" value="UniProtKB-KW"/>
</dbReference>
<keyword evidence="1" id="KW-0489">Methyltransferase</keyword>
<dbReference type="FunFam" id="3.40.50.150:FF:000103">
    <property type="entry name" value="SABATH methyltransferase 1"/>
    <property type="match status" value="1"/>
</dbReference>
<gene>
    <name evidence="5" type="ORF">L3X38_029895</name>
</gene>
<evidence type="ECO:0000256" key="4">
    <source>
        <dbReference type="ARBA" id="ARBA00022842"/>
    </source>
</evidence>
<comment type="caution">
    <text evidence="5">The sequence shown here is derived from an EMBL/GenBank/DDBJ whole genome shotgun (WGS) entry which is preliminary data.</text>
</comment>
<protein>
    <recommendedName>
        <fullName evidence="7">S-adenosyl-L-methionine-dependent methyltransferases superfamily protein</fullName>
    </recommendedName>
</protein>
<dbReference type="Proteomes" id="UP001054821">
    <property type="component" value="Chromosome 5"/>
</dbReference>
<dbReference type="EMBL" id="JAJFAZ020000005">
    <property type="protein sequence ID" value="KAI5330497.1"/>
    <property type="molecule type" value="Genomic_DNA"/>
</dbReference>
<keyword evidence="4" id="KW-0460">Magnesium</keyword>
<evidence type="ECO:0000313" key="5">
    <source>
        <dbReference type="EMBL" id="KAI5330497.1"/>
    </source>
</evidence>
<evidence type="ECO:0000313" key="6">
    <source>
        <dbReference type="Proteomes" id="UP001054821"/>
    </source>
</evidence>
<evidence type="ECO:0000256" key="2">
    <source>
        <dbReference type="ARBA" id="ARBA00022679"/>
    </source>
</evidence>